<gene>
    <name evidence="3" type="ORF">J4573_12715</name>
</gene>
<dbReference type="EMBL" id="JAGEOJ010000004">
    <property type="protein sequence ID" value="MBO2447958.1"/>
    <property type="molecule type" value="Genomic_DNA"/>
</dbReference>
<dbReference type="InterPro" id="IPR006015">
    <property type="entry name" value="Universal_stress_UspA"/>
</dbReference>
<dbReference type="Pfam" id="PF00582">
    <property type="entry name" value="Usp"/>
    <property type="match status" value="2"/>
</dbReference>
<dbReference type="RefSeq" id="WP_208255590.1">
    <property type="nucleotide sequence ID" value="NZ_JAGEOJ010000004.1"/>
</dbReference>
<dbReference type="AlphaFoldDB" id="A0A939P8Z0"/>
<evidence type="ECO:0000313" key="4">
    <source>
        <dbReference type="Proteomes" id="UP000669179"/>
    </source>
</evidence>
<evidence type="ECO:0000313" key="3">
    <source>
        <dbReference type="EMBL" id="MBO2447958.1"/>
    </source>
</evidence>
<dbReference type="PANTHER" id="PTHR46268">
    <property type="entry name" value="STRESS RESPONSE PROTEIN NHAX"/>
    <property type="match status" value="1"/>
</dbReference>
<dbReference type="InterPro" id="IPR014729">
    <property type="entry name" value="Rossmann-like_a/b/a_fold"/>
</dbReference>
<dbReference type="Proteomes" id="UP000669179">
    <property type="component" value="Unassembled WGS sequence"/>
</dbReference>
<name>A0A939P8Z0_9ACTN</name>
<evidence type="ECO:0000256" key="1">
    <source>
        <dbReference type="ARBA" id="ARBA00008791"/>
    </source>
</evidence>
<sequence length="277" mass="29418">MVVGTDGSPQADRAVVWAAAEAVRGHRPLHIVHVVEDQLLIGPDRIMPGIRQRMVDRSLQILMEAQALAVQADERLVVETRLVHDRTPRAGIGAHSSDAHEVVVGHRGIGGFAELLLGSTGLLLAGHLPLPVVIVRGEEDAPADTVVAGIDLTDPPETVLEYAFAAAAEREARLHVVHAWRPAPLAAAAGADLKAAQTMFSDHVAAALVLWRERHPQVKVTEDVVQGHPAETLVGCSAHADLVVVGYRTHAGPHLGSVSHGVIHHAHCPVAVVRPRS</sequence>
<evidence type="ECO:0000259" key="2">
    <source>
        <dbReference type="Pfam" id="PF00582"/>
    </source>
</evidence>
<dbReference type="Gene3D" id="3.40.50.620">
    <property type="entry name" value="HUPs"/>
    <property type="match status" value="2"/>
</dbReference>
<proteinExistence type="inferred from homology"/>
<keyword evidence="4" id="KW-1185">Reference proteome</keyword>
<dbReference type="PANTHER" id="PTHR46268:SF6">
    <property type="entry name" value="UNIVERSAL STRESS PROTEIN UP12"/>
    <property type="match status" value="1"/>
</dbReference>
<organism evidence="3 4">
    <name type="scientific">Actinomadura barringtoniae</name>
    <dbReference type="NCBI Taxonomy" id="1427535"/>
    <lineage>
        <taxon>Bacteria</taxon>
        <taxon>Bacillati</taxon>
        <taxon>Actinomycetota</taxon>
        <taxon>Actinomycetes</taxon>
        <taxon>Streptosporangiales</taxon>
        <taxon>Thermomonosporaceae</taxon>
        <taxon>Actinomadura</taxon>
    </lineage>
</organism>
<reference evidence="3" key="1">
    <citation type="submission" date="2021-03" db="EMBL/GenBank/DDBJ databases">
        <authorList>
            <person name="Kanchanasin P."/>
            <person name="Saeng-In P."/>
            <person name="Phongsopitanun W."/>
            <person name="Yuki M."/>
            <person name="Kudo T."/>
            <person name="Ohkuma M."/>
            <person name="Tanasupawat S."/>
        </authorList>
    </citation>
    <scope>NUCLEOTIDE SEQUENCE</scope>
    <source>
        <strain evidence="3">GKU 128</strain>
    </source>
</reference>
<accession>A0A939P8Z0</accession>
<feature type="domain" description="UspA" evidence="2">
    <location>
        <begin position="144"/>
        <end position="274"/>
    </location>
</feature>
<dbReference type="PRINTS" id="PR01438">
    <property type="entry name" value="UNVRSLSTRESS"/>
</dbReference>
<dbReference type="InterPro" id="IPR006016">
    <property type="entry name" value="UspA"/>
</dbReference>
<feature type="domain" description="UspA" evidence="2">
    <location>
        <begin position="2"/>
        <end position="136"/>
    </location>
</feature>
<comment type="caution">
    <text evidence="3">The sequence shown here is derived from an EMBL/GenBank/DDBJ whole genome shotgun (WGS) entry which is preliminary data.</text>
</comment>
<dbReference type="SUPFAM" id="SSF52402">
    <property type="entry name" value="Adenine nucleotide alpha hydrolases-like"/>
    <property type="match status" value="2"/>
</dbReference>
<protein>
    <submittedName>
        <fullName evidence="3">Universal stress protein</fullName>
    </submittedName>
</protein>
<comment type="similarity">
    <text evidence="1">Belongs to the universal stress protein A family.</text>
</comment>